<name>A0A9P1DW77_9DINO</name>
<feature type="transmembrane region" description="Helical" evidence="1">
    <location>
        <begin position="267"/>
        <end position="287"/>
    </location>
</feature>
<dbReference type="Proteomes" id="UP001152797">
    <property type="component" value="Unassembled WGS sequence"/>
</dbReference>
<evidence type="ECO:0000313" key="3">
    <source>
        <dbReference type="EMBL" id="CAL4804097.1"/>
    </source>
</evidence>
<reference evidence="3 4" key="2">
    <citation type="submission" date="2024-05" db="EMBL/GenBank/DDBJ databases">
        <authorList>
            <person name="Chen Y."/>
            <person name="Shah S."/>
            <person name="Dougan E. K."/>
            <person name="Thang M."/>
            <person name="Chan C."/>
        </authorList>
    </citation>
    <scope>NUCLEOTIDE SEQUENCE [LARGE SCALE GENOMIC DNA]</scope>
</reference>
<sequence length="542" mass="59456">MSVKLALAPWVAFGGANAICCSLVVAATQVSWQLGFSLTAAYCMASLGLAVNLESQRWQHGLRSWLWILVCCQVGCVGTWFSMNVIAPWNFSMEVPAHDSLDTLGLGHIVHGQHLYFSQTNASGRILMRANHGSVDYVPPGVMDAHSFIEHNGDLFFIGRVLEGGAGECLWGMRGDGGDAILLQAFQPGFQLRHLRRNESLGAVFFQAVGLCGWFRSITEFRSNGTVEGTEPNSEGIEGTGGDFPGLVDLCLKLASGMEWRPPTGRLLSILLLGILPQTGLATYLLIWKKVPGVFLNVFVGAYAATFILWILMKGMAVNLLLFLQASTMTYATTACVAVALNQVLWSNVSRNASFVEELGTWASSISCISFFGAVHLALNIPSSEGWAWPLYGILILPQIAFALLMRRTTPMALFIAGALVLLYKAILETLNPRIGFPADLSRALQLGVFYAIGGIVLLFLLVYHDNKTFLEAVVHRHLRRSHVPVEAESDELVVSAPVLEPDEEEESWLILQQLPWQQLLQLHRHLSSAPEMEKAEDEEDC</sequence>
<feature type="transmembrane region" description="Helical" evidence="1">
    <location>
        <begin position="294"/>
        <end position="313"/>
    </location>
</feature>
<keyword evidence="4" id="KW-1185">Reference proteome</keyword>
<organism evidence="2">
    <name type="scientific">Cladocopium goreaui</name>
    <dbReference type="NCBI Taxonomy" id="2562237"/>
    <lineage>
        <taxon>Eukaryota</taxon>
        <taxon>Sar</taxon>
        <taxon>Alveolata</taxon>
        <taxon>Dinophyceae</taxon>
        <taxon>Suessiales</taxon>
        <taxon>Symbiodiniaceae</taxon>
        <taxon>Cladocopium</taxon>
    </lineage>
</organism>
<evidence type="ECO:0000313" key="2">
    <source>
        <dbReference type="EMBL" id="CAI4016785.1"/>
    </source>
</evidence>
<evidence type="ECO:0000256" key="1">
    <source>
        <dbReference type="SAM" id="Phobius"/>
    </source>
</evidence>
<keyword evidence="1" id="KW-1133">Transmembrane helix</keyword>
<feature type="transmembrane region" description="Helical" evidence="1">
    <location>
        <begin position="319"/>
        <end position="341"/>
    </location>
</feature>
<feature type="transmembrane region" description="Helical" evidence="1">
    <location>
        <begin position="387"/>
        <end position="405"/>
    </location>
</feature>
<dbReference type="EMBL" id="CAMXCT030006601">
    <property type="protein sequence ID" value="CAL4804097.1"/>
    <property type="molecule type" value="Genomic_DNA"/>
</dbReference>
<dbReference type="EMBL" id="CAMXCT010006601">
    <property type="protein sequence ID" value="CAI4016785.1"/>
    <property type="molecule type" value="Genomic_DNA"/>
</dbReference>
<protein>
    <submittedName>
        <fullName evidence="2">Uncharacterized protein</fullName>
    </submittedName>
</protein>
<feature type="transmembrane region" description="Helical" evidence="1">
    <location>
        <begin position="34"/>
        <end position="53"/>
    </location>
</feature>
<feature type="transmembrane region" description="Helical" evidence="1">
    <location>
        <begin position="65"/>
        <end position="83"/>
    </location>
</feature>
<gene>
    <name evidence="2" type="ORF">C1SCF055_LOCUS41487</name>
</gene>
<dbReference type="EMBL" id="CAMXCT020006601">
    <property type="protein sequence ID" value="CAL1170160.1"/>
    <property type="molecule type" value="Genomic_DNA"/>
</dbReference>
<feature type="transmembrane region" description="Helical" evidence="1">
    <location>
        <begin position="444"/>
        <end position="464"/>
    </location>
</feature>
<accession>A0A9P1DW77</accession>
<evidence type="ECO:0000313" key="4">
    <source>
        <dbReference type="Proteomes" id="UP001152797"/>
    </source>
</evidence>
<dbReference type="AlphaFoldDB" id="A0A9P1DW77"/>
<dbReference type="OrthoDB" id="437328at2759"/>
<reference evidence="2" key="1">
    <citation type="submission" date="2022-10" db="EMBL/GenBank/DDBJ databases">
        <authorList>
            <person name="Chen Y."/>
            <person name="Dougan E. K."/>
            <person name="Chan C."/>
            <person name="Rhodes N."/>
            <person name="Thang M."/>
        </authorList>
    </citation>
    <scope>NUCLEOTIDE SEQUENCE</scope>
</reference>
<feature type="transmembrane region" description="Helical" evidence="1">
    <location>
        <begin position="412"/>
        <end position="432"/>
    </location>
</feature>
<keyword evidence="1" id="KW-0812">Transmembrane</keyword>
<feature type="transmembrane region" description="Helical" evidence="1">
    <location>
        <begin position="362"/>
        <end position="381"/>
    </location>
</feature>
<keyword evidence="1" id="KW-0472">Membrane</keyword>
<proteinExistence type="predicted"/>
<comment type="caution">
    <text evidence="2">The sequence shown here is derived from an EMBL/GenBank/DDBJ whole genome shotgun (WGS) entry which is preliminary data.</text>
</comment>